<reference evidence="1" key="1">
    <citation type="submission" date="2022-08" db="EMBL/GenBank/DDBJ databases">
        <title>A Global Phylogenomic Analysis of the Shiitake Genus Lentinula.</title>
        <authorList>
            <consortium name="DOE Joint Genome Institute"/>
            <person name="Sierra-Patev S."/>
            <person name="Min B."/>
            <person name="Naranjo-Ortiz M."/>
            <person name="Looney B."/>
            <person name="Konkel Z."/>
            <person name="Slot J.C."/>
            <person name="Sakamoto Y."/>
            <person name="Steenwyk J.L."/>
            <person name="Rokas A."/>
            <person name="Carro J."/>
            <person name="Camarero S."/>
            <person name="Ferreira P."/>
            <person name="Molpeceres G."/>
            <person name="Ruiz-Duenas F.J."/>
            <person name="Serrano A."/>
            <person name="Henrissat B."/>
            <person name="Drula E."/>
            <person name="Hughes K.W."/>
            <person name="Mata J.L."/>
            <person name="Ishikawa N.K."/>
            <person name="Vargas-Isla R."/>
            <person name="Ushijima S."/>
            <person name="Smith C.A."/>
            <person name="Ahrendt S."/>
            <person name="Andreopoulos W."/>
            <person name="He G."/>
            <person name="Labutti K."/>
            <person name="Lipzen A."/>
            <person name="Ng V."/>
            <person name="Riley R."/>
            <person name="Sandor L."/>
            <person name="Barry K."/>
            <person name="Martinez A.T."/>
            <person name="Xiao Y."/>
            <person name="Gibbons J.G."/>
            <person name="Terashima K."/>
            <person name="Grigoriev I.V."/>
            <person name="Hibbett D.S."/>
        </authorList>
    </citation>
    <scope>NUCLEOTIDE SEQUENCE</scope>
    <source>
        <strain evidence="1">JLM2183</strain>
    </source>
</reference>
<keyword evidence="2" id="KW-1185">Reference proteome</keyword>
<dbReference type="EMBL" id="JAOTPV010000006">
    <property type="protein sequence ID" value="KAJ4480840.1"/>
    <property type="molecule type" value="Genomic_DNA"/>
</dbReference>
<organism evidence="1 2">
    <name type="scientific">Lentinula aciculospora</name>
    <dbReference type="NCBI Taxonomy" id="153920"/>
    <lineage>
        <taxon>Eukaryota</taxon>
        <taxon>Fungi</taxon>
        <taxon>Dikarya</taxon>
        <taxon>Basidiomycota</taxon>
        <taxon>Agaricomycotina</taxon>
        <taxon>Agaricomycetes</taxon>
        <taxon>Agaricomycetidae</taxon>
        <taxon>Agaricales</taxon>
        <taxon>Marasmiineae</taxon>
        <taxon>Omphalotaceae</taxon>
        <taxon>Lentinula</taxon>
    </lineage>
</organism>
<gene>
    <name evidence="1" type="ORF">J3R30DRAFT_3238897</name>
</gene>
<evidence type="ECO:0000313" key="2">
    <source>
        <dbReference type="Proteomes" id="UP001150266"/>
    </source>
</evidence>
<proteinExistence type="predicted"/>
<name>A0A9W9AEQ4_9AGAR</name>
<protein>
    <submittedName>
        <fullName evidence="1">Uncharacterized protein</fullName>
    </submittedName>
</protein>
<accession>A0A9W9AEQ4</accession>
<sequence length="146" mass="17108">HSRLDCIYMTSNNIQNTYEWRIEQMGVNTDHSLILVCYTCKEAPYIGRGQWMFLTYMLYDKKVLAFIESEREALESNLASALEREEWNPLENCQPIWADFQKHLCSIARKQAKIATPQLTHEIQEMEARIELMSDGTTLSNKERSI</sequence>
<feature type="non-terminal residue" evidence="1">
    <location>
        <position position="1"/>
    </location>
</feature>
<dbReference type="OrthoDB" id="416119at2759"/>
<dbReference type="AlphaFoldDB" id="A0A9W9AEQ4"/>
<evidence type="ECO:0000313" key="1">
    <source>
        <dbReference type="EMBL" id="KAJ4480840.1"/>
    </source>
</evidence>
<comment type="caution">
    <text evidence="1">The sequence shown here is derived from an EMBL/GenBank/DDBJ whole genome shotgun (WGS) entry which is preliminary data.</text>
</comment>
<dbReference type="Proteomes" id="UP001150266">
    <property type="component" value="Unassembled WGS sequence"/>
</dbReference>
<feature type="non-terminal residue" evidence="1">
    <location>
        <position position="146"/>
    </location>
</feature>